<sequence>MATNQWPSLADLIDDGEDPAEGLHGNVAAFDAAAASATELLLEGLQVARAGALDAAAELFAKAIVKEPDAAEAYEALATVLIPMGQLEFAARAKGKAISLGYNSASSWEMLGDIFTNLGQFDGAAEAYSTALGLEPNALALHSKLQSAVSQRSARLKFASAAPPPAVQPAALPDADLFGLEFLSNDLIPPAWRQVTIVTITPDGNPHSAAFDDLTLGFEGAFRSLGVDVQRKTNALGNAGVNLLLGAHLIDSQELADRIPSNTVIINLEQVTGFDVRSRPVYLSLLSRLAVWDYSVRNIEALRRLTGSRYVRHFSIGYTPEMTRDLPPTTQTTDVLFYGSINPRREAILAGLMAAGMNVKHLFSVYGEARDRAIAEAKVVLNVHFYEDSIHEIVRTSYLLANRKAVVSECGPRTEIDEDIRSAMLAVPYDDIVRSCVALVRDEPSRRELERRGFEVFARRDQAQILRETIAATEMPNFG</sequence>
<dbReference type="OrthoDB" id="5443558at2"/>
<dbReference type="InterPro" id="IPR011990">
    <property type="entry name" value="TPR-like_helical_dom_sf"/>
</dbReference>
<dbReference type="Proteomes" id="UP000199423">
    <property type="component" value="Unassembled WGS sequence"/>
</dbReference>
<feature type="repeat" description="TPR" evidence="1">
    <location>
        <begin position="105"/>
        <end position="138"/>
    </location>
</feature>
<reference evidence="3" key="1">
    <citation type="submission" date="2016-10" db="EMBL/GenBank/DDBJ databases">
        <authorList>
            <person name="Varghese N."/>
            <person name="Submissions S."/>
        </authorList>
    </citation>
    <scope>NUCLEOTIDE SEQUENCE [LARGE SCALE GENOMIC DNA]</scope>
    <source>
        <strain evidence="3">DSM 1565</strain>
    </source>
</reference>
<dbReference type="InterPro" id="IPR019734">
    <property type="entry name" value="TPR_rpt"/>
</dbReference>
<dbReference type="PROSITE" id="PS50005">
    <property type="entry name" value="TPR"/>
    <property type="match status" value="1"/>
</dbReference>
<dbReference type="EMBL" id="FPCH01000002">
    <property type="protein sequence ID" value="SFV34658.1"/>
    <property type="molecule type" value="Genomic_DNA"/>
</dbReference>
<gene>
    <name evidence="2" type="ORF">SAMN04488557_2392</name>
</gene>
<dbReference type="STRING" id="51670.SAMN04488557_2392"/>
<keyword evidence="1" id="KW-0802">TPR repeat</keyword>
<protein>
    <submittedName>
        <fullName evidence="2">Uncharacterized protein</fullName>
    </submittedName>
</protein>
<keyword evidence="3" id="KW-1185">Reference proteome</keyword>
<proteinExistence type="predicted"/>
<evidence type="ECO:0000256" key="1">
    <source>
        <dbReference type="PROSITE-ProRule" id="PRU00339"/>
    </source>
</evidence>
<dbReference type="AlphaFoldDB" id="A0A1I7NJ34"/>
<dbReference type="SMART" id="SM00028">
    <property type="entry name" value="TPR"/>
    <property type="match status" value="2"/>
</dbReference>
<evidence type="ECO:0000313" key="2">
    <source>
        <dbReference type="EMBL" id="SFV34658.1"/>
    </source>
</evidence>
<dbReference type="Gene3D" id="1.25.40.10">
    <property type="entry name" value="Tetratricopeptide repeat domain"/>
    <property type="match status" value="1"/>
</dbReference>
<dbReference type="RefSeq" id="WP_092867879.1">
    <property type="nucleotide sequence ID" value="NZ_FPCH01000002.1"/>
</dbReference>
<organism evidence="2 3">
    <name type="scientific">Hyphomicrobium facile</name>
    <dbReference type="NCBI Taxonomy" id="51670"/>
    <lineage>
        <taxon>Bacteria</taxon>
        <taxon>Pseudomonadati</taxon>
        <taxon>Pseudomonadota</taxon>
        <taxon>Alphaproteobacteria</taxon>
        <taxon>Hyphomicrobiales</taxon>
        <taxon>Hyphomicrobiaceae</taxon>
        <taxon>Hyphomicrobium</taxon>
    </lineage>
</organism>
<name>A0A1I7NJ34_9HYPH</name>
<evidence type="ECO:0000313" key="3">
    <source>
        <dbReference type="Proteomes" id="UP000199423"/>
    </source>
</evidence>
<dbReference type="SUPFAM" id="SSF48452">
    <property type="entry name" value="TPR-like"/>
    <property type="match status" value="1"/>
</dbReference>
<accession>A0A1I7NJ34</accession>